<name>A0ABS9JY46_9RHOO</name>
<dbReference type="Gene3D" id="3.10.350.10">
    <property type="entry name" value="LysM domain"/>
    <property type="match status" value="1"/>
</dbReference>
<dbReference type="SUPFAM" id="SSF54106">
    <property type="entry name" value="LysM domain"/>
    <property type="match status" value="1"/>
</dbReference>
<dbReference type="InterPro" id="IPR018392">
    <property type="entry name" value="LysM"/>
</dbReference>
<evidence type="ECO:0000256" key="1">
    <source>
        <dbReference type="SAM" id="SignalP"/>
    </source>
</evidence>
<protein>
    <submittedName>
        <fullName evidence="3">LysM peptidoglycan-binding domain-containing protein</fullName>
    </submittedName>
</protein>
<keyword evidence="1" id="KW-0732">Signal</keyword>
<dbReference type="InterPro" id="IPR052196">
    <property type="entry name" value="Bact_Kbp"/>
</dbReference>
<dbReference type="Proteomes" id="UP001165384">
    <property type="component" value="Unassembled WGS sequence"/>
</dbReference>
<accession>A0ABS9JY46</accession>
<dbReference type="RefSeq" id="WP_275707161.1">
    <property type="nucleotide sequence ID" value="NZ_JAKLTN010000001.1"/>
</dbReference>
<evidence type="ECO:0000259" key="2">
    <source>
        <dbReference type="PROSITE" id="PS51782"/>
    </source>
</evidence>
<comment type="caution">
    <text evidence="3">The sequence shown here is derived from an EMBL/GenBank/DDBJ whole genome shotgun (WGS) entry which is preliminary data.</text>
</comment>
<feature type="domain" description="LysM" evidence="2">
    <location>
        <begin position="31"/>
        <end position="80"/>
    </location>
</feature>
<keyword evidence="4" id="KW-1185">Reference proteome</keyword>
<reference evidence="3" key="1">
    <citation type="submission" date="2022-01" db="EMBL/GenBank/DDBJ databases">
        <authorList>
            <person name="Jo J.-H."/>
            <person name="Im W.-T."/>
        </authorList>
    </citation>
    <scope>NUCLEOTIDE SEQUENCE</scope>
    <source>
        <strain evidence="3">XY25</strain>
    </source>
</reference>
<dbReference type="PANTHER" id="PTHR34700">
    <property type="entry name" value="POTASSIUM BINDING PROTEIN KBP"/>
    <property type="match status" value="1"/>
</dbReference>
<dbReference type="PROSITE" id="PS51782">
    <property type="entry name" value="LYSM"/>
    <property type="match status" value="1"/>
</dbReference>
<evidence type="ECO:0000313" key="3">
    <source>
        <dbReference type="EMBL" id="MCG2575833.1"/>
    </source>
</evidence>
<feature type="signal peptide" evidence="1">
    <location>
        <begin position="1"/>
        <end position="19"/>
    </location>
</feature>
<dbReference type="CDD" id="cd00118">
    <property type="entry name" value="LysM"/>
    <property type="match status" value="1"/>
</dbReference>
<feature type="chain" id="PRO_5045523117" evidence="1">
    <location>
        <begin position="20"/>
        <end position="346"/>
    </location>
</feature>
<dbReference type="Pfam" id="PF01476">
    <property type="entry name" value="LysM"/>
    <property type="match status" value="1"/>
</dbReference>
<dbReference type="EMBL" id="JAKLTN010000001">
    <property type="protein sequence ID" value="MCG2575833.1"/>
    <property type="molecule type" value="Genomic_DNA"/>
</dbReference>
<gene>
    <name evidence="3" type="ORF">LZ012_02350</name>
</gene>
<evidence type="ECO:0000313" key="4">
    <source>
        <dbReference type="Proteomes" id="UP001165384"/>
    </source>
</evidence>
<dbReference type="InterPro" id="IPR036779">
    <property type="entry name" value="LysM_dom_sf"/>
</dbReference>
<dbReference type="PANTHER" id="PTHR34700:SF4">
    <property type="entry name" value="PHAGE-LIKE ELEMENT PBSX PROTEIN XKDP"/>
    <property type="match status" value="1"/>
</dbReference>
<proteinExistence type="predicted"/>
<sequence>MVRIISALILAVTAVCASAADPLQLVDNPPDRHVVVKGDTLWGISGKFLKQPWRWPEIWQMNKEQIKDPHWIYPGDVVMLDMSSGSPRLRLGKKVRGTSTGTGKLQPTVYSTPIEQVIPSIPPGAIEPFISQPLIIEGSELNTGVKIVAMQEDRMLVGTGDSFYASGIPDASVEKWNIFRKGKPLTDPDTGKTIAYEAFFLGNARLLKPGEPALLRISLAKEEIARGDRLIAAPEPQIISYVPHRPEQPVAAKVLGIYGGLREGGANSVVALNAGKNNGMEIGHVVALYRKRVSVDVEQSGRRIETPVPEERYGLAFVFRVFNGICYALVVESSKSVIVGDSARNP</sequence>
<organism evidence="3 4">
    <name type="scientific">Dechloromonas hankyongensis</name>
    <dbReference type="NCBI Taxonomy" id="2908002"/>
    <lineage>
        <taxon>Bacteria</taxon>
        <taxon>Pseudomonadati</taxon>
        <taxon>Pseudomonadota</taxon>
        <taxon>Betaproteobacteria</taxon>
        <taxon>Rhodocyclales</taxon>
        <taxon>Azonexaceae</taxon>
        <taxon>Dechloromonas</taxon>
    </lineage>
</organism>